<accession>A0AAV4CV86</accession>
<evidence type="ECO:0000313" key="1">
    <source>
        <dbReference type="EMBL" id="GFO35785.1"/>
    </source>
</evidence>
<dbReference type="EMBL" id="BLXT01007004">
    <property type="protein sequence ID" value="GFO35785.1"/>
    <property type="molecule type" value="Genomic_DNA"/>
</dbReference>
<reference evidence="1 2" key="1">
    <citation type="journal article" date="2021" name="Elife">
        <title>Chloroplast acquisition without the gene transfer in kleptoplastic sea slugs, Plakobranchus ocellatus.</title>
        <authorList>
            <person name="Maeda T."/>
            <person name="Takahashi S."/>
            <person name="Yoshida T."/>
            <person name="Shimamura S."/>
            <person name="Takaki Y."/>
            <person name="Nagai Y."/>
            <person name="Toyoda A."/>
            <person name="Suzuki Y."/>
            <person name="Arimoto A."/>
            <person name="Ishii H."/>
            <person name="Satoh N."/>
            <person name="Nishiyama T."/>
            <person name="Hasebe M."/>
            <person name="Maruyama T."/>
            <person name="Minagawa J."/>
            <person name="Obokata J."/>
            <person name="Shigenobu S."/>
        </authorList>
    </citation>
    <scope>NUCLEOTIDE SEQUENCE [LARGE SCALE GENOMIC DNA]</scope>
</reference>
<evidence type="ECO:0000313" key="2">
    <source>
        <dbReference type="Proteomes" id="UP000735302"/>
    </source>
</evidence>
<dbReference type="Proteomes" id="UP000735302">
    <property type="component" value="Unassembled WGS sequence"/>
</dbReference>
<keyword evidence="2" id="KW-1185">Reference proteome</keyword>
<organism evidence="1 2">
    <name type="scientific">Plakobranchus ocellatus</name>
    <dbReference type="NCBI Taxonomy" id="259542"/>
    <lineage>
        <taxon>Eukaryota</taxon>
        <taxon>Metazoa</taxon>
        <taxon>Spiralia</taxon>
        <taxon>Lophotrochozoa</taxon>
        <taxon>Mollusca</taxon>
        <taxon>Gastropoda</taxon>
        <taxon>Heterobranchia</taxon>
        <taxon>Euthyneura</taxon>
        <taxon>Panpulmonata</taxon>
        <taxon>Sacoglossa</taxon>
        <taxon>Placobranchoidea</taxon>
        <taxon>Plakobranchidae</taxon>
        <taxon>Plakobranchus</taxon>
    </lineage>
</organism>
<gene>
    <name evidence="1" type="ORF">PoB_006229000</name>
</gene>
<protein>
    <submittedName>
        <fullName evidence="1">Uncharacterized protein</fullName>
    </submittedName>
</protein>
<comment type="caution">
    <text evidence="1">The sequence shown here is derived from an EMBL/GenBank/DDBJ whole genome shotgun (WGS) entry which is preliminary data.</text>
</comment>
<name>A0AAV4CV86_9GAST</name>
<sequence length="127" mass="14606">MPSIVVNNVIHMSRFISPVHNKVVSGFQALCQVRTRNGRVPADLRADSLATVPSTSPASADAEIRECFETERQTQIKKGDDRWRERKRLETLTLGIEKESIKGKKEKEKWNMLRGRNNNSVCKRKWN</sequence>
<proteinExistence type="predicted"/>
<dbReference type="AlphaFoldDB" id="A0AAV4CV86"/>